<reference evidence="2 3" key="1">
    <citation type="submission" date="2019-02" db="EMBL/GenBank/DDBJ databases">
        <title>Deep-cultivation of Planctomycetes and their phenomic and genomic characterization uncovers novel biology.</title>
        <authorList>
            <person name="Wiegand S."/>
            <person name="Jogler M."/>
            <person name="Boedeker C."/>
            <person name="Pinto D."/>
            <person name="Vollmers J."/>
            <person name="Rivas-Marin E."/>
            <person name="Kohn T."/>
            <person name="Peeters S.H."/>
            <person name="Heuer A."/>
            <person name="Rast P."/>
            <person name="Oberbeckmann S."/>
            <person name="Bunk B."/>
            <person name="Jeske O."/>
            <person name="Meyerdierks A."/>
            <person name="Storesund J.E."/>
            <person name="Kallscheuer N."/>
            <person name="Luecker S."/>
            <person name="Lage O.M."/>
            <person name="Pohl T."/>
            <person name="Merkel B.J."/>
            <person name="Hornburger P."/>
            <person name="Mueller R.-W."/>
            <person name="Bruemmer F."/>
            <person name="Labrenz M."/>
            <person name="Spormann A.M."/>
            <person name="Op den Camp H."/>
            <person name="Overmann J."/>
            <person name="Amann R."/>
            <person name="Jetten M.S.M."/>
            <person name="Mascher T."/>
            <person name="Medema M.H."/>
            <person name="Devos D.P."/>
            <person name="Kaster A.-K."/>
            <person name="Ovreas L."/>
            <person name="Rohde M."/>
            <person name="Galperin M.Y."/>
            <person name="Jogler C."/>
        </authorList>
    </citation>
    <scope>NUCLEOTIDE SEQUENCE [LARGE SCALE GENOMIC DNA]</scope>
    <source>
        <strain evidence="2 3">Spb1</strain>
    </source>
</reference>
<sequence length="163" mass="18083">MTISPTEVATSQTVGPNDQPALSQVASQKVQPSSRVILFYDGQCGLCQKSVQFVLKRQPQGSILFAPLQGTTAAEMLPLADREQLDSMVVAKNGQLFRHSTAALAIAQELGGFWKMLGHLGRIIPRPLRDLIYRAISRNRYRMFGQADACRLPQPGERERFLD</sequence>
<protein>
    <recommendedName>
        <fullName evidence="4">Thiol-disulfide oxidoreductase DCC</fullName>
    </recommendedName>
</protein>
<evidence type="ECO:0008006" key="4">
    <source>
        <dbReference type="Google" id="ProtNLM"/>
    </source>
</evidence>
<dbReference type="KEGG" id="peh:Spb1_07530"/>
<organism evidence="2 3">
    <name type="scientific">Planctopirus ephydatiae</name>
    <dbReference type="NCBI Taxonomy" id="2528019"/>
    <lineage>
        <taxon>Bacteria</taxon>
        <taxon>Pseudomonadati</taxon>
        <taxon>Planctomycetota</taxon>
        <taxon>Planctomycetia</taxon>
        <taxon>Planctomycetales</taxon>
        <taxon>Planctomycetaceae</taxon>
        <taxon>Planctopirus</taxon>
    </lineage>
</organism>
<dbReference type="PANTHER" id="PTHR33639">
    <property type="entry name" value="THIOL-DISULFIDE OXIDOREDUCTASE DCC"/>
    <property type="match status" value="1"/>
</dbReference>
<dbReference type="Proteomes" id="UP000315349">
    <property type="component" value="Chromosome"/>
</dbReference>
<dbReference type="InterPro" id="IPR007263">
    <property type="entry name" value="DCC1-like"/>
</dbReference>
<dbReference type="PANTHER" id="PTHR33639:SF2">
    <property type="entry name" value="DUF393 DOMAIN-CONTAINING PROTEIN"/>
    <property type="match status" value="1"/>
</dbReference>
<evidence type="ECO:0000313" key="2">
    <source>
        <dbReference type="EMBL" id="QDV28887.1"/>
    </source>
</evidence>
<dbReference type="GO" id="GO:0015035">
    <property type="term" value="F:protein-disulfide reductase activity"/>
    <property type="evidence" value="ECO:0007669"/>
    <property type="project" value="InterPro"/>
</dbReference>
<proteinExistence type="predicted"/>
<gene>
    <name evidence="2" type="ORF">Spb1_07530</name>
</gene>
<evidence type="ECO:0000313" key="3">
    <source>
        <dbReference type="Proteomes" id="UP000315349"/>
    </source>
</evidence>
<accession>A0A518GJZ2</accession>
<dbReference type="EMBL" id="CP036299">
    <property type="protein sequence ID" value="QDV28887.1"/>
    <property type="molecule type" value="Genomic_DNA"/>
</dbReference>
<name>A0A518GJZ2_9PLAN</name>
<dbReference type="InterPro" id="IPR052927">
    <property type="entry name" value="DCC_oxidoreductase"/>
</dbReference>
<dbReference type="Pfam" id="PF04134">
    <property type="entry name" value="DCC1-like"/>
    <property type="match status" value="1"/>
</dbReference>
<dbReference type="AlphaFoldDB" id="A0A518GJZ2"/>
<keyword evidence="3" id="KW-1185">Reference proteome</keyword>
<evidence type="ECO:0000256" key="1">
    <source>
        <dbReference type="SAM" id="MobiDB-lite"/>
    </source>
</evidence>
<feature type="region of interest" description="Disordered" evidence="1">
    <location>
        <begin position="1"/>
        <end position="20"/>
    </location>
</feature>
<dbReference type="RefSeq" id="WP_246128346.1">
    <property type="nucleotide sequence ID" value="NZ_CP036299.1"/>
</dbReference>